<reference evidence="7" key="1">
    <citation type="submission" date="2016-11" db="UniProtKB">
        <authorList>
            <consortium name="WormBaseParasite"/>
        </authorList>
    </citation>
    <scope>IDENTIFICATION</scope>
</reference>
<keyword evidence="2" id="KW-0732">Signal</keyword>
<proteinExistence type="inferred from homology"/>
<evidence type="ECO:0000313" key="5">
    <source>
        <dbReference type="Proteomes" id="UP000095284"/>
    </source>
</evidence>
<gene>
    <name evidence="4" type="ORF">BXYJ_LOCUS11420</name>
</gene>
<evidence type="ECO:0000256" key="1">
    <source>
        <dbReference type="ARBA" id="ARBA00007447"/>
    </source>
</evidence>
<evidence type="ECO:0000313" key="7">
    <source>
        <dbReference type="WBParaSite" id="BXY_0402400.1"/>
    </source>
</evidence>
<protein>
    <submittedName>
        <fullName evidence="4">(pine wood nematode) hypothetical protein</fullName>
    </submittedName>
    <submittedName>
        <fullName evidence="7">Peptidase A1 domain-containing protein</fullName>
    </submittedName>
</protein>
<dbReference type="InterPro" id="IPR033121">
    <property type="entry name" value="PEPTIDASE_A1"/>
</dbReference>
<feature type="domain" description="Peptidase A1" evidence="3">
    <location>
        <begin position="37"/>
        <end position="227"/>
    </location>
</feature>
<evidence type="ECO:0000256" key="2">
    <source>
        <dbReference type="SAM" id="SignalP"/>
    </source>
</evidence>
<dbReference type="AlphaFoldDB" id="A0A1I7RTG9"/>
<dbReference type="Proteomes" id="UP000095284">
    <property type="component" value="Unplaced"/>
</dbReference>
<dbReference type="SMR" id="A0A1I7RTG9"/>
<dbReference type="InterPro" id="IPR021109">
    <property type="entry name" value="Peptidase_aspartic_dom_sf"/>
</dbReference>
<sequence length="360" mass="40794">MATFLFFVAIVIFLSASYADHTYRYNVAYPSSPFFLVRFGDDKREAKVLLDTNRPYTMVFDKVCGDKGFECTKNKHDYLYDYKKTNGKLTNKTLMDKYDYNRNFGGFLFTDVVRVDSIGCHTDVLVVDHGHPSYNFEWDGVLGLGISNGRTNIIKNIMTDISTAQIVIQEGKYNIPRKNAKNEMISKGSVVFGKLRGSTKCGPFTYVNATATSWQFRADVHIGNETLTNQKIGFVPGRPTQVPLSIYNELFSDKKATDESNFHEISFSVDGKTCGINKNDYLYYVEAGNYYEPIIDIAYPNYGYDFAFGSDFLQHYCVALRAHKSVVHYQIGFAENSARRICFATTLISSLVLGILRILV</sequence>
<organism evidence="5 7">
    <name type="scientific">Bursaphelenchus xylophilus</name>
    <name type="common">Pinewood nematode worm</name>
    <name type="synonym">Aphelenchoides xylophilus</name>
    <dbReference type="NCBI Taxonomy" id="6326"/>
    <lineage>
        <taxon>Eukaryota</taxon>
        <taxon>Metazoa</taxon>
        <taxon>Ecdysozoa</taxon>
        <taxon>Nematoda</taxon>
        <taxon>Chromadorea</taxon>
        <taxon>Rhabditida</taxon>
        <taxon>Tylenchina</taxon>
        <taxon>Tylenchomorpha</taxon>
        <taxon>Aphelenchoidea</taxon>
        <taxon>Aphelenchoididae</taxon>
        <taxon>Bursaphelenchus</taxon>
    </lineage>
</organism>
<dbReference type="EMBL" id="CAJFCV020000005">
    <property type="protein sequence ID" value="CAG9122454.1"/>
    <property type="molecule type" value="Genomic_DNA"/>
</dbReference>
<dbReference type="WBParaSite" id="BXY_0402400.1">
    <property type="protein sequence ID" value="BXY_0402400.1"/>
    <property type="gene ID" value="BXY_0402400"/>
</dbReference>
<dbReference type="Gene3D" id="2.40.70.10">
    <property type="entry name" value="Acid Proteases"/>
    <property type="match status" value="2"/>
</dbReference>
<dbReference type="PANTHER" id="PTHR47966:SF51">
    <property type="entry name" value="BETA-SITE APP-CLEAVING ENZYME, ISOFORM A-RELATED"/>
    <property type="match status" value="1"/>
</dbReference>
<dbReference type="Proteomes" id="UP000659654">
    <property type="component" value="Unassembled WGS sequence"/>
</dbReference>
<evidence type="ECO:0000313" key="6">
    <source>
        <dbReference type="Proteomes" id="UP000659654"/>
    </source>
</evidence>
<dbReference type="GO" id="GO:0005764">
    <property type="term" value="C:lysosome"/>
    <property type="evidence" value="ECO:0007669"/>
    <property type="project" value="TreeGrafter"/>
</dbReference>
<dbReference type="GO" id="GO:0004190">
    <property type="term" value="F:aspartic-type endopeptidase activity"/>
    <property type="evidence" value="ECO:0007669"/>
    <property type="project" value="InterPro"/>
</dbReference>
<feature type="chain" id="PRO_5035359418" evidence="2">
    <location>
        <begin position="20"/>
        <end position="360"/>
    </location>
</feature>
<dbReference type="OrthoDB" id="5801727at2759"/>
<reference evidence="4" key="2">
    <citation type="submission" date="2020-09" db="EMBL/GenBank/DDBJ databases">
        <authorList>
            <person name="Kikuchi T."/>
        </authorList>
    </citation>
    <scope>NUCLEOTIDE SEQUENCE</scope>
    <source>
        <strain evidence="4">Ka4C1</strain>
    </source>
</reference>
<evidence type="ECO:0000313" key="4">
    <source>
        <dbReference type="EMBL" id="CAD5231316.1"/>
    </source>
</evidence>
<dbReference type="InterPro" id="IPR001461">
    <property type="entry name" value="Aspartic_peptidase_A1"/>
</dbReference>
<name>A0A1I7RTG9_BURXY</name>
<accession>A0A1I7RTG9</accession>
<keyword evidence="6" id="KW-1185">Reference proteome</keyword>
<dbReference type="EMBL" id="CAJFDI010000005">
    <property type="protein sequence ID" value="CAD5231316.1"/>
    <property type="molecule type" value="Genomic_DNA"/>
</dbReference>
<feature type="signal peptide" evidence="2">
    <location>
        <begin position="1"/>
        <end position="19"/>
    </location>
</feature>
<dbReference type="SUPFAM" id="SSF50630">
    <property type="entry name" value="Acid proteases"/>
    <property type="match status" value="1"/>
</dbReference>
<dbReference type="PANTHER" id="PTHR47966">
    <property type="entry name" value="BETA-SITE APP-CLEAVING ENZYME, ISOFORM A-RELATED"/>
    <property type="match status" value="1"/>
</dbReference>
<comment type="similarity">
    <text evidence="1">Belongs to the peptidase A1 family.</text>
</comment>
<evidence type="ECO:0000259" key="3">
    <source>
        <dbReference type="Pfam" id="PF00026"/>
    </source>
</evidence>
<dbReference type="GO" id="GO:0006508">
    <property type="term" value="P:proteolysis"/>
    <property type="evidence" value="ECO:0007669"/>
    <property type="project" value="InterPro"/>
</dbReference>
<dbReference type="Pfam" id="PF00026">
    <property type="entry name" value="Asp"/>
    <property type="match status" value="1"/>
</dbReference>
<dbReference type="Proteomes" id="UP000582659">
    <property type="component" value="Unassembled WGS sequence"/>
</dbReference>